<evidence type="ECO:0000313" key="2">
    <source>
        <dbReference type="EMBL" id="KAE9034762.1"/>
    </source>
</evidence>
<dbReference type="Proteomes" id="UP000434957">
    <property type="component" value="Unassembled WGS sequence"/>
</dbReference>
<comment type="caution">
    <text evidence="3">The sequence shown here is derived from an EMBL/GenBank/DDBJ whole genome shotgun (WGS) entry which is preliminary data.</text>
</comment>
<evidence type="ECO:0000313" key="5">
    <source>
        <dbReference type="Proteomes" id="UP000434957"/>
    </source>
</evidence>
<dbReference type="Proteomes" id="UP000429607">
    <property type="component" value="Unassembled WGS sequence"/>
</dbReference>
<dbReference type="EMBL" id="QXFT01000519">
    <property type="protein sequence ID" value="KAE9341736.1"/>
    <property type="molecule type" value="Genomic_DNA"/>
</dbReference>
<evidence type="ECO:0000256" key="1">
    <source>
        <dbReference type="SAM" id="MobiDB-lite"/>
    </source>
</evidence>
<feature type="region of interest" description="Disordered" evidence="1">
    <location>
        <begin position="78"/>
        <end position="97"/>
    </location>
</feature>
<accession>A0A6A4FFA7</accession>
<name>A0A6A4FFA7_9STRA</name>
<reference evidence="3 5" key="1">
    <citation type="submission" date="2018-08" db="EMBL/GenBank/DDBJ databases">
        <title>Genomic investigation of the strawberry pathogen Phytophthora fragariae indicates pathogenicity is determined by transcriptional variation in three key races.</title>
        <authorList>
            <person name="Adams T.M."/>
            <person name="Armitage A.D."/>
            <person name="Sobczyk M.K."/>
            <person name="Bates H.J."/>
            <person name="Dunwell J.M."/>
            <person name="Nellist C.F."/>
            <person name="Harrison R.J."/>
        </authorList>
    </citation>
    <scope>NUCLEOTIDE SEQUENCE [LARGE SCALE GENOMIC DNA]</scope>
    <source>
        <strain evidence="2 4">SCRP249</strain>
        <strain evidence="3 5">SCRP333</strain>
    </source>
</reference>
<gene>
    <name evidence="2" type="ORF">PR001_g9601</name>
    <name evidence="3" type="ORF">PR003_g9829</name>
</gene>
<keyword evidence="5" id="KW-1185">Reference proteome</keyword>
<organism evidence="3 5">
    <name type="scientific">Phytophthora rubi</name>
    <dbReference type="NCBI Taxonomy" id="129364"/>
    <lineage>
        <taxon>Eukaryota</taxon>
        <taxon>Sar</taxon>
        <taxon>Stramenopiles</taxon>
        <taxon>Oomycota</taxon>
        <taxon>Peronosporomycetes</taxon>
        <taxon>Peronosporales</taxon>
        <taxon>Peronosporaceae</taxon>
        <taxon>Phytophthora</taxon>
    </lineage>
</organism>
<proteinExistence type="predicted"/>
<sequence>MAKPAAPDSAGPRMSATRLWLILLRPLLLRRTLLAQFPPLILQRLLMLVSRVLAMTLVARCPDEPLFESALELEEFFRAQSPSPPPSPDVPDASSSLEAKRPGFHLRSILKDHSAGDSFPLVEPLQEPTRDDPAMRPVSPASPADPDKHDAACSSPAYSKTNSLLSSCTPSPPHPQFACSVGWALRSSDSPPSLVGSPCSVAEDESTPATVAELWSLLQRQERARRDHEKNQARLTAYALLRPPTSSDAAFRRDLLSADSSSKMLEILEADAPEPPRSTKELAELRVRDAQLTRENNALTRRMETAVTEATRLSHELAVVVRERDEWKKEAQRHAELITSFPCCRHPHGIVGAAN</sequence>
<feature type="region of interest" description="Disordered" evidence="1">
    <location>
        <begin position="115"/>
        <end position="156"/>
    </location>
</feature>
<protein>
    <submittedName>
        <fullName evidence="3">Uncharacterized protein</fullName>
    </submittedName>
</protein>
<evidence type="ECO:0000313" key="4">
    <source>
        <dbReference type="Proteomes" id="UP000429607"/>
    </source>
</evidence>
<evidence type="ECO:0000313" key="3">
    <source>
        <dbReference type="EMBL" id="KAE9341736.1"/>
    </source>
</evidence>
<dbReference type="EMBL" id="QXFV01000537">
    <property type="protein sequence ID" value="KAE9034762.1"/>
    <property type="molecule type" value="Genomic_DNA"/>
</dbReference>
<dbReference type="AlphaFoldDB" id="A0A6A4FFA7"/>